<dbReference type="PANTHER" id="PTHR28037">
    <property type="entry name" value="ALCOHOL O-ACETYLTRANSFERASE 1-RELATED"/>
    <property type="match status" value="1"/>
</dbReference>
<dbReference type="Proteomes" id="UP000235786">
    <property type="component" value="Unassembled WGS sequence"/>
</dbReference>
<evidence type="ECO:0008006" key="3">
    <source>
        <dbReference type="Google" id="ProtNLM"/>
    </source>
</evidence>
<dbReference type="STRING" id="1149755.A0A2J6RPV0"/>
<protein>
    <recommendedName>
        <fullName evidence="3">Alcohol acetyltransferase</fullName>
    </recommendedName>
</protein>
<gene>
    <name evidence="1" type="ORF">L207DRAFT_488358</name>
</gene>
<dbReference type="InterPro" id="IPR052058">
    <property type="entry name" value="Alcohol_O-acetyltransferase"/>
</dbReference>
<dbReference type="Pfam" id="PF07247">
    <property type="entry name" value="AATase"/>
    <property type="match status" value="1"/>
</dbReference>
<dbReference type="GO" id="GO:0008080">
    <property type="term" value="F:N-acetyltransferase activity"/>
    <property type="evidence" value="ECO:0007669"/>
    <property type="project" value="TreeGrafter"/>
</dbReference>
<dbReference type="InterPro" id="IPR010828">
    <property type="entry name" value="Atf2/Sli1-like"/>
</dbReference>
<accession>A0A2J6RPV0</accession>
<reference evidence="1 2" key="1">
    <citation type="submission" date="2016-04" db="EMBL/GenBank/DDBJ databases">
        <title>A degradative enzymes factory behind the ericoid mycorrhizal symbiosis.</title>
        <authorList>
            <consortium name="DOE Joint Genome Institute"/>
            <person name="Martino E."/>
            <person name="Morin E."/>
            <person name="Grelet G."/>
            <person name="Kuo A."/>
            <person name="Kohler A."/>
            <person name="Daghino S."/>
            <person name="Barry K."/>
            <person name="Choi C."/>
            <person name="Cichocki N."/>
            <person name="Clum A."/>
            <person name="Copeland A."/>
            <person name="Hainaut M."/>
            <person name="Haridas S."/>
            <person name="Labutti K."/>
            <person name="Lindquist E."/>
            <person name="Lipzen A."/>
            <person name="Khouja H.-R."/>
            <person name="Murat C."/>
            <person name="Ohm R."/>
            <person name="Olson A."/>
            <person name="Spatafora J."/>
            <person name="Veneault-Fourrey C."/>
            <person name="Henrissat B."/>
            <person name="Grigoriev I."/>
            <person name="Martin F."/>
            <person name="Perotto S."/>
        </authorList>
    </citation>
    <scope>NUCLEOTIDE SEQUENCE [LARGE SCALE GENOMIC DNA]</scope>
    <source>
        <strain evidence="1 2">F</strain>
    </source>
</reference>
<dbReference type="InterPro" id="IPR023213">
    <property type="entry name" value="CAT-like_dom_sf"/>
</dbReference>
<organism evidence="1 2">
    <name type="scientific">Hyaloscypha variabilis (strain UAMH 11265 / GT02V1 / F)</name>
    <name type="common">Meliniomyces variabilis</name>
    <dbReference type="NCBI Taxonomy" id="1149755"/>
    <lineage>
        <taxon>Eukaryota</taxon>
        <taxon>Fungi</taxon>
        <taxon>Dikarya</taxon>
        <taxon>Ascomycota</taxon>
        <taxon>Pezizomycotina</taxon>
        <taxon>Leotiomycetes</taxon>
        <taxon>Helotiales</taxon>
        <taxon>Hyaloscyphaceae</taxon>
        <taxon>Hyaloscypha</taxon>
        <taxon>Hyaloscypha variabilis</taxon>
    </lineage>
</organism>
<dbReference type="AlphaFoldDB" id="A0A2J6RPV0"/>
<dbReference type="EMBL" id="KZ613945">
    <property type="protein sequence ID" value="PMD40537.1"/>
    <property type="molecule type" value="Genomic_DNA"/>
</dbReference>
<keyword evidence="2" id="KW-1185">Reference proteome</keyword>
<dbReference type="OrthoDB" id="2150604at2759"/>
<sequence length="501" mass="56544">MATEREVGTSANDQHTQFELIRRAGPLELLTHLYHDLGIQSNILVCAEYSKHGQYLTKPRVLEALAKVINDQPALSIIGVNQPSETKEGSHRLWEAKLPSLRVQDCVEFTSYESDVDLAQIFENAHNQWFDTKDTSKPWWKVLVVSNRYIVFIYHHSTGDGLSGYAFHRSFLAALNADEQAAEVSMSMADNTFVIQQRAKSPTPSPFDYIDDKLSWAHVIYGFLFWVILRFFVNQKYFLFSDAVFSKDYPTPVNPFSPEIKTRTRVQILRIEGGTMTRCLSECRKHNTSFTALLHTLIQVTLAVDIYPKAIFGFSRIAVNLRPLLKVDPGRDVFANAVSAYHRVQTLGRYRACAKKRSPLSIDAPRVWELAKAYKQHLTHAMYKSGTVMQDFLVCKLFEGDIEDVSFYGHGLYQNNSFLISNLGVFEPREDMADGGWSIKDIGFSAGTIRAALGDFGIVFEVASVKGADCLISATYEQGVLKDEMVKEVLVALLARIKLLV</sequence>
<name>A0A2J6RPV0_HYAVF</name>
<evidence type="ECO:0000313" key="1">
    <source>
        <dbReference type="EMBL" id="PMD40537.1"/>
    </source>
</evidence>
<proteinExistence type="predicted"/>
<dbReference type="Gene3D" id="3.30.559.10">
    <property type="entry name" value="Chloramphenicol acetyltransferase-like domain"/>
    <property type="match status" value="1"/>
</dbReference>
<evidence type="ECO:0000313" key="2">
    <source>
        <dbReference type="Proteomes" id="UP000235786"/>
    </source>
</evidence>
<dbReference type="PANTHER" id="PTHR28037:SF1">
    <property type="entry name" value="ALCOHOL O-ACETYLTRANSFERASE 1-RELATED"/>
    <property type="match status" value="1"/>
</dbReference>